<dbReference type="EMBL" id="CP001699">
    <property type="protein sequence ID" value="ACU57538.1"/>
    <property type="molecule type" value="Genomic_DNA"/>
</dbReference>
<dbReference type="AlphaFoldDB" id="A0A979FYM8"/>
<organism evidence="2 3">
    <name type="scientific">Chitinophaga pinensis (strain ATCC 43595 / DSM 2588 / LMG 13176 / NBRC 15968 / NCIMB 11800 / UQM 2034)</name>
    <dbReference type="NCBI Taxonomy" id="485918"/>
    <lineage>
        <taxon>Bacteria</taxon>
        <taxon>Pseudomonadati</taxon>
        <taxon>Bacteroidota</taxon>
        <taxon>Chitinophagia</taxon>
        <taxon>Chitinophagales</taxon>
        <taxon>Chitinophagaceae</taxon>
        <taxon>Chitinophaga</taxon>
    </lineage>
</organism>
<dbReference type="KEGG" id="cpi:Cpin_0029"/>
<evidence type="ECO:0000256" key="1">
    <source>
        <dbReference type="SAM" id="Phobius"/>
    </source>
</evidence>
<feature type="transmembrane region" description="Helical" evidence="1">
    <location>
        <begin position="34"/>
        <end position="52"/>
    </location>
</feature>
<keyword evidence="1" id="KW-0472">Membrane</keyword>
<reference evidence="2 3" key="2">
    <citation type="journal article" date="2010" name="Stand. Genomic Sci.">
        <title>Complete genome sequence of Chitinophaga pinensis type strain (UQM 2034).</title>
        <authorList>
            <person name="Glavina Del Rio T."/>
            <person name="Abt B."/>
            <person name="Spring S."/>
            <person name="Lapidus A."/>
            <person name="Nolan M."/>
            <person name="Tice H."/>
            <person name="Copeland A."/>
            <person name="Cheng J.F."/>
            <person name="Chen F."/>
            <person name="Bruce D."/>
            <person name="Goodwin L."/>
            <person name="Pitluck S."/>
            <person name="Ivanova N."/>
            <person name="Mavromatis K."/>
            <person name="Mikhailova N."/>
            <person name="Pati A."/>
            <person name="Chen A."/>
            <person name="Palaniappan K."/>
            <person name="Land M."/>
            <person name="Hauser L."/>
            <person name="Chang Y.J."/>
            <person name="Jeffries C.D."/>
            <person name="Chain P."/>
            <person name="Saunders E."/>
            <person name="Detter J.C."/>
            <person name="Brettin T."/>
            <person name="Rohde M."/>
            <person name="Goker M."/>
            <person name="Bristow J."/>
            <person name="Eisen J.A."/>
            <person name="Markowitz V."/>
            <person name="Hugenholtz P."/>
            <person name="Kyrpides N.C."/>
            <person name="Klenk H.P."/>
            <person name="Lucas S."/>
        </authorList>
    </citation>
    <scope>NUCLEOTIDE SEQUENCE [LARGE SCALE GENOMIC DNA]</scope>
    <source>
        <strain evidence="3">ATCC 43595 / DSM 2588 / LMG 13176 / NBRC 15968 / NCIMB 11800 / UQM 2034</strain>
    </source>
</reference>
<dbReference type="Proteomes" id="UP000002215">
    <property type="component" value="Chromosome"/>
</dbReference>
<dbReference type="OrthoDB" id="1421255at2"/>
<accession>A0A979FYM8</accession>
<keyword evidence="1" id="KW-0812">Transmembrane</keyword>
<keyword evidence="1" id="KW-1133">Transmembrane helix</keyword>
<name>A0A979FYM8_CHIPD</name>
<feature type="transmembrane region" description="Helical" evidence="1">
    <location>
        <begin position="92"/>
        <end position="116"/>
    </location>
</feature>
<feature type="transmembrane region" description="Helical" evidence="1">
    <location>
        <begin position="275"/>
        <end position="296"/>
    </location>
</feature>
<protein>
    <recommendedName>
        <fullName evidence="4">DUF4407 domain-containing protein</fullName>
    </recommendedName>
</protein>
<reference evidence="3" key="1">
    <citation type="submission" date="2009-08" db="EMBL/GenBank/DDBJ databases">
        <title>The complete genome of Chitinophaga pinensis DSM 2588.</title>
        <authorList>
            <consortium name="US DOE Joint Genome Institute (JGI-PGF)"/>
            <person name="Lucas S."/>
            <person name="Copeland A."/>
            <person name="Lapidus A."/>
            <person name="Glavina del Rio T."/>
            <person name="Dalin E."/>
            <person name="Tice H."/>
            <person name="Bruce D."/>
            <person name="Goodwin L."/>
            <person name="Pitluck S."/>
            <person name="Kyrpides N."/>
            <person name="Mavromatis K."/>
            <person name="Ivanova N."/>
            <person name="Mikhailova N."/>
            <person name="Sims D."/>
            <person name="Meinche L."/>
            <person name="Brettin T."/>
            <person name="Detter J.C."/>
            <person name="Han C."/>
            <person name="Larimer F."/>
            <person name="Land M."/>
            <person name="Hauser L."/>
            <person name="Markowitz V."/>
            <person name="Cheng J.-F."/>
            <person name="Hugenholtz P."/>
            <person name="Woyke T."/>
            <person name="Wu D."/>
            <person name="Spring S."/>
            <person name="Klenk H.-P."/>
            <person name="Eisen J.A."/>
        </authorList>
    </citation>
    <scope>NUCLEOTIDE SEQUENCE [LARGE SCALE GENOMIC DNA]</scope>
    <source>
        <strain evidence="3">ATCC 43595 / DSM 2588 / LMG 13176 / NBRC 15968 / NCIMB 11800 / UQM 2034</strain>
    </source>
</reference>
<sequence>MKDWWIKSGCFLTGYNYSIVSSTSEVVAKTVKKYTSALIIMCILWAFIGYCFTTRYIKGNTWQAIIGALILIILVIQIERQIILALNKNKLLFIFRGTIALMMAIIGSIIIDQILFKEDIEQKKILVLQNKVNEVYGFRAAELKRQIAEIDSTIFKKESDVNVLNEDLAKNPTTKVVTTQRTNIPVPTTMLDSTGTSNIIRTLPQTSVTVTTIPNPKQELITPINDQIKYLRDQKKLKDSALLQLRANLEQDISSKVGFLDELDIMKRLLTDSSAALIVWIIWFLLLLGLELLIMFSKMGEKRNDYDATIQHQMALRLKRLELMDRTTNKY</sequence>
<dbReference type="InterPro" id="IPR025519">
    <property type="entry name" value="DUF4407"/>
</dbReference>
<dbReference type="RefSeq" id="WP_012787714.1">
    <property type="nucleotide sequence ID" value="NC_013132.1"/>
</dbReference>
<evidence type="ECO:0008006" key="4">
    <source>
        <dbReference type="Google" id="ProtNLM"/>
    </source>
</evidence>
<evidence type="ECO:0000313" key="3">
    <source>
        <dbReference type="Proteomes" id="UP000002215"/>
    </source>
</evidence>
<feature type="transmembrane region" description="Helical" evidence="1">
    <location>
        <begin position="64"/>
        <end position="86"/>
    </location>
</feature>
<evidence type="ECO:0000313" key="2">
    <source>
        <dbReference type="EMBL" id="ACU57538.1"/>
    </source>
</evidence>
<gene>
    <name evidence="2" type="ordered locus">Cpin_0029</name>
</gene>
<dbReference type="Pfam" id="PF14362">
    <property type="entry name" value="DUF4407"/>
    <property type="match status" value="1"/>
</dbReference>
<proteinExistence type="predicted"/>